<dbReference type="OrthoDB" id="3172239at2759"/>
<protein>
    <recommendedName>
        <fullName evidence="4">F-box domain-containing protein</fullName>
    </recommendedName>
</protein>
<evidence type="ECO:0000313" key="3">
    <source>
        <dbReference type="Proteomes" id="UP000256964"/>
    </source>
</evidence>
<dbReference type="PANTHER" id="PTHR38926:SF72">
    <property type="entry name" value="IM:7136021-RELATED"/>
    <property type="match status" value="1"/>
</dbReference>
<evidence type="ECO:0000313" key="2">
    <source>
        <dbReference type="EMBL" id="RDX43463.1"/>
    </source>
</evidence>
<dbReference type="EMBL" id="KZ857464">
    <property type="protein sequence ID" value="RDX43463.1"/>
    <property type="molecule type" value="Genomic_DNA"/>
</dbReference>
<evidence type="ECO:0008006" key="4">
    <source>
        <dbReference type="Google" id="ProtNLM"/>
    </source>
</evidence>
<feature type="region of interest" description="Disordered" evidence="1">
    <location>
        <begin position="575"/>
        <end position="632"/>
    </location>
</feature>
<gene>
    <name evidence="2" type="ORF">OH76DRAFT_1200042</name>
</gene>
<sequence>MASVYVSTEEQNRLAGLAPAEAQALASQMLEEDEARLHALRERVLALRRLYNNAALVNAKLPVELRVAIFRSAGRLTSPMNAIWLTHVCHAWRSLIHSAPCFWTDFLNPPPGHRLTGSTMNPFALLGALSWSAPMRFTLGLYGDLLPALQTPAALAHLSRMTGMYLDCRSMEDNDMRPFFYLSLPSLESLELWLDCSTLLRPRDLSADSPARFPRLRSLKTTCTSFALAWVGSTLRLLHILAMDEEVTTPAEARLMRCCPLRSVSRITEVLDRCPNLEDLKLFGCLPSGGSDWHDDPASFAHPPSTRLDHLESLEIGDDVDDVRSLLERCTLPRDTVLTIHTDSEYDAISGFLPVKNPLQLPLVRQVKVAVCRPAQDYPHTVQGSAPEADGTSRTRLTVFSTDQSIMYPGGDVDLLRLFRGFAPCFSPVDVVDFSISLGEPVQRGQSAAWTWLMRNFPRLTHLSVEATATDDLFSALAQDDVVPELATLRVALTGPEDAVVAHEEMVTVLELRASRGVRLRLFVYRRQMNRERFVIVQTAAPLPYEPTSINLPVSPVVDDTFKEPLGNASIRAVPWQDQKARRHASTPPRRRDAATGLTKELAPPPECHVDQTSSTGPAFARPPLSEPPPLRRHYCIAAPNC</sequence>
<evidence type="ECO:0000256" key="1">
    <source>
        <dbReference type="SAM" id="MobiDB-lite"/>
    </source>
</evidence>
<organism evidence="2 3">
    <name type="scientific">Lentinus brumalis</name>
    <dbReference type="NCBI Taxonomy" id="2498619"/>
    <lineage>
        <taxon>Eukaryota</taxon>
        <taxon>Fungi</taxon>
        <taxon>Dikarya</taxon>
        <taxon>Basidiomycota</taxon>
        <taxon>Agaricomycotina</taxon>
        <taxon>Agaricomycetes</taxon>
        <taxon>Polyporales</taxon>
        <taxon>Polyporaceae</taxon>
        <taxon>Lentinus</taxon>
    </lineage>
</organism>
<proteinExistence type="predicted"/>
<dbReference type="Proteomes" id="UP000256964">
    <property type="component" value="Unassembled WGS sequence"/>
</dbReference>
<dbReference type="InterPro" id="IPR032675">
    <property type="entry name" value="LRR_dom_sf"/>
</dbReference>
<keyword evidence="3" id="KW-1185">Reference proteome</keyword>
<reference evidence="2 3" key="1">
    <citation type="journal article" date="2018" name="Biotechnol. Biofuels">
        <title>Integrative visual omics of the white-rot fungus Polyporus brumalis exposes the biotechnological potential of its oxidative enzymes for delignifying raw plant biomass.</title>
        <authorList>
            <person name="Miyauchi S."/>
            <person name="Rancon A."/>
            <person name="Drula E."/>
            <person name="Hage H."/>
            <person name="Chaduli D."/>
            <person name="Favel A."/>
            <person name="Grisel S."/>
            <person name="Henrissat B."/>
            <person name="Herpoel-Gimbert I."/>
            <person name="Ruiz-Duenas F.J."/>
            <person name="Chevret D."/>
            <person name="Hainaut M."/>
            <person name="Lin J."/>
            <person name="Wang M."/>
            <person name="Pangilinan J."/>
            <person name="Lipzen A."/>
            <person name="Lesage-Meessen L."/>
            <person name="Navarro D."/>
            <person name="Riley R."/>
            <person name="Grigoriev I.V."/>
            <person name="Zhou S."/>
            <person name="Raouche S."/>
            <person name="Rosso M.N."/>
        </authorList>
    </citation>
    <scope>NUCLEOTIDE SEQUENCE [LARGE SCALE GENOMIC DNA]</scope>
    <source>
        <strain evidence="2 3">BRFM 1820</strain>
    </source>
</reference>
<dbReference type="PANTHER" id="PTHR38926">
    <property type="entry name" value="F-BOX DOMAIN CONTAINING PROTEIN, EXPRESSED"/>
    <property type="match status" value="1"/>
</dbReference>
<name>A0A371CT53_9APHY</name>
<dbReference type="AlphaFoldDB" id="A0A371CT53"/>
<dbReference type="Gene3D" id="3.80.10.10">
    <property type="entry name" value="Ribonuclease Inhibitor"/>
    <property type="match status" value="1"/>
</dbReference>
<accession>A0A371CT53</accession>